<evidence type="ECO:0000256" key="1">
    <source>
        <dbReference type="SAM" id="MobiDB-lite"/>
    </source>
</evidence>
<feature type="compositionally biased region" description="Polar residues" evidence="1">
    <location>
        <begin position="45"/>
        <end position="54"/>
    </location>
</feature>
<feature type="region of interest" description="Disordered" evidence="1">
    <location>
        <begin position="37"/>
        <end position="76"/>
    </location>
</feature>
<sequence>MVAYLEKSDDNTEFHQIVDFLSSCSITYALTGIDTGGRPMRQETMRGTSAQTMSERVLEQPNEPPLTEGHTSGKGEDRLEENIKLTDTVPTAYDSPLTGGYTPGCDEGRITLAELMETCTKLSNRVKQKRSRAVIYSLDKEGPSMHIKDSPKQGRIIKEIYKDENINLVSEQGEVHETVEHSRDDNDETLAETLLNIKRSSAKDKGKGIL</sequence>
<protein>
    <submittedName>
        <fullName evidence="2">Uncharacterized protein</fullName>
    </submittedName>
</protein>
<proteinExistence type="predicted"/>
<dbReference type="AlphaFoldDB" id="A0A6L2LXL6"/>
<organism evidence="2">
    <name type="scientific">Tanacetum cinerariifolium</name>
    <name type="common">Dalmatian daisy</name>
    <name type="synonym">Chrysanthemum cinerariifolium</name>
    <dbReference type="NCBI Taxonomy" id="118510"/>
    <lineage>
        <taxon>Eukaryota</taxon>
        <taxon>Viridiplantae</taxon>
        <taxon>Streptophyta</taxon>
        <taxon>Embryophyta</taxon>
        <taxon>Tracheophyta</taxon>
        <taxon>Spermatophyta</taxon>
        <taxon>Magnoliopsida</taxon>
        <taxon>eudicotyledons</taxon>
        <taxon>Gunneridae</taxon>
        <taxon>Pentapetalae</taxon>
        <taxon>asterids</taxon>
        <taxon>campanulids</taxon>
        <taxon>Asterales</taxon>
        <taxon>Asteraceae</taxon>
        <taxon>Asteroideae</taxon>
        <taxon>Anthemideae</taxon>
        <taxon>Anthemidinae</taxon>
        <taxon>Tanacetum</taxon>
    </lineage>
</organism>
<gene>
    <name evidence="2" type="ORF">Tci_037665</name>
</gene>
<name>A0A6L2LXL6_TANCI</name>
<dbReference type="EMBL" id="BKCJ010005249">
    <property type="protein sequence ID" value="GEU65687.1"/>
    <property type="molecule type" value="Genomic_DNA"/>
</dbReference>
<reference evidence="2" key="1">
    <citation type="journal article" date="2019" name="Sci. Rep.">
        <title>Draft genome of Tanacetum cinerariifolium, the natural source of mosquito coil.</title>
        <authorList>
            <person name="Yamashiro T."/>
            <person name="Shiraishi A."/>
            <person name="Satake H."/>
            <person name="Nakayama K."/>
        </authorList>
    </citation>
    <scope>NUCLEOTIDE SEQUENCE</scope>
</reference>
<comment type="caution">
    <text evidence="2">The sequence shown here is derived from an EMBL/GenBank/DDBJ whole genome shotgun (WGS) entry which is preliminary data.</text>
</comment>
<accession>A0A6L2LXL6</accession>
<evidence type="ECO:0000313" key="2">
    <source>
        <dbReference type="EMBL" id="GEU65687.1"/>
    </source>
</evidence>